<name>A0A1F5ZQA4_9BACT</name>
<gene>
    <name evidence="2" type="ORF">A2773_05545</name>
</gene>
<evidence type="ECO:0000259" key="1">
    <source>
        <dbReference type="PROSITE" id="PS50879"/>
    </source>
</evidence>
<dbReference type="InterPro" id="IPR002156">
    <property type="entry name" value="RNaseH_domain"/>
</dbReference>
<dbReference type="GO" id="GO:0004523">
    <property type="term" value="F:RNA-DNA hybrid ribonuclease activity"/>
    <property type="evidence" value="ECO:0007669"/>
    <property type="project" value="InterPro"/>
</dbReference>
<sequence length="137" mass="14956">MNLSIFTDGGARGNPGPAAVGVVVKDDKGNKIKEIGKKIGVATNNFAEYTAVVEALESVRGEALSVKVERINFFLDSSLVVNQLNGLFKVKNGDIRNFIVKIRELEQEAGGNISYSYIPREKNWEADKLVNQALDNS</sequence>
<protein>
    <recommendedName>
        <fullName evidence="1">RNase H type-1 domain-containing protein</fullName>
    </recommendedName>
</protein>
<reference evidence="2 3" key="1">
    <citation type="journal article" date="2016" name="Nat. Commun.">
        <title>Thousands of microbial genomes shed light on interconnected biogeochemical processes in an aquifer system.</title>
        <authorList>
            <person name="Anantharaman K."/>
            <person name="Brown C.T."/>
            <person name="Hug L.A."/>
            <person name="Sharon I."/>
            <person name="Castelle C.J."/>
            <person name="Probst A.J."/>
            <person name="Thomas B.C."/>
            <person name="Singh A."/>
            <person name="Wilkins M.J."/>
            <person name="Karaoz U."/>
            <person name="Brodie E.L."/>
            <person name="Williams K.H."/>
            <person name="Hubbard S.S."/>
            <person name="Banfield J.F."/>
        </authorList>
    </citation>
    <scope>NUCLEOTIDE SEQUENCE [LARGE SCALE GENOMIC DNA]</scope>
</reference>
<comment type="caution">
    <text evidence="2">The sequence shown here is derived from an EMBL/GenBank/DDBJ whole genome shotgun (WGS) entry which is preliminary data.</text>
</comment>
<dbReference type="CDD" id="cd09279">
    <property type="entry name" value="RNase_HI_like"/>
    <property type="match status" value="1"/>
</dbReference>
<dbReference type="InterPro" id="IPR036397">
    <property type="entry name" value="RNaseH_sf"/>
</dbReference>
<dbReference type="STRING" id="1798375.A2773_05545"/>
<dbReference type="GO" id="GO:0003676">
    <property type="term" value="F:nucleic acid binding"/>
    <property type="evidence" value="ECO:0007669"/>
    <property type="project" value="InterPro"/>
</dbReference>
<dbReference type="PANTHER" id="PTHR47723">
    <property type="entry name" value="OS05G0353850 PROTEIN"/>
    <property type="match status" value="1"/>
</dbReference>
<accession>A0A1F5ZQA4</accession>
<dbReference type="PROSITE" id="PS50879">
    <property type="entry name" value="RNASE_H_1"/>
    <property type="match status" value="1"/>
</dbReference>
<dbReference type="Gene3D" id="3.30.420.10">
    <property type="entry name" value="Ribonuclease H-like superfamily/Ribonuclease H"/>
    <property type="match status" value="1"/>
</dbReference>
<dbReference type="Pfam" id="PF13456">
    <property type="entry name" value="RVT_3"/>
    <property type="match status" value="1"/>
</dbReference>
<evidence type="ECO:0000313" key="3">
    <source>
        <dbReference type="Proteomes" id="UP000177383"/>
    </source>
</evidence>
<dbReference type="PANTHER" id="PTHR47723:SF19">
    <property type="entry name" value="POLYNUCLEOTIDYL TRANSFERASE, RIBONUCLEASE H-LIKE SUPERFAMILY PROTEIN"/>
    <property type="match status" value="1"/>
</dbReference>
<evidence type="ECO:0000313" key="2">
    <source>
        <dbReference type="EMBL" id="OGG14515.1"/>
    </source>
</evidence>
<feature type="domain" description="RNase H type-1" evidence="1">
    <location>
        <begin position="1"/>
        <end position="135"/>
    </location>
</feature>
<organism evidence="2 3">
    <name type="scientific">Candidatus Gottesmanbacteria bacterium RIFCSPHIGHO2_01_FULL_39_10</name>
    <dbReference type="NCBI Taxonomy" id="1798375"/>
    <lineage>
        <taxon>Bacteria</taxon>
        <taxon>Candidatus Gottesmaniibacteriota</taxon>
    </lineage>
</organism>
<dbReference type="AlphaFoldDB" id="A0A1F5ZQA4"/>
<dbReference type="EMBL" id="MFJE01000015">
    <property type="protein sequence ID" value="OGG14515.1"/>
    <property type="molecule type" value="Genomic_DNA"/>
</dbReference>
<dbReference type="SUPFAM" id="SSF53098">
    <property type="entry name" value="Ribonuclease H-like"/>
    <property type="match status" value="1"/>
</dbReference>
<proteinExistence type="predicted"/>
<dbReference type="InterPro" id="IPR012337">
    <property type="entry name" value="RNaseH-like_sf"/>
</dbReference>
<dbReference type="Proteomes" id="UP000177383">
    <property type="component" value="Unassembled WGS sequence"/>
</dbReference>
<dbReference type="InterPro" id="IPR053151">
    <property type="entry name" value="RNase_H-like"/>
</dbReference>